<evidence type="ECO:0000259" key="3">
    <source>
        <dbReference type="Pfam" id="PF03959"/>
    </source>
</evidence>
<dbReference type="PANTHER" id="PTHR48070">
    <property type="entry name" value="ESTERASE OVCA2"/>
    <property type="match status" value="1"/>
</dbReference>
<dbReference type="PANTHER" id="PTHR48070:SF6">
    <property type="entry name" value="ESTERASE OVCA2"/>
    <property type="match status" value="1"/>
</dbReference>
<dbReference type="GO" id="GO:0016787">
    <property type="term" value="F:hydrolase activity"/>
    <property type="evidence" value="ECO:0007669"/>
    <property type="project" value="UniProtKB-KW"/>
</dbReference>
<dbReference type="Pfam" id="PF03959">
    <property type="entry name" value="FSH1"/>
    <property type="match status" value="1"/>
</dbReference>
<dbReference type="SUPFAM" id="SSF53474">
    <property type="entry name" value="alpha/beta-Hydrolases"/>
    <property type="match status" value="1"/>
</dbReference>
<dbReference type="GO" id="GO:0032526">
    <property type="term" value="P:response to retinoic acid"/>
    <property type="evidence" value="ECO:0007669"/>
    <property type="project" value="TreeGrafter"/>
</dbReference>
<comment type="similarity">
    <text evidence="1">Belongs to the LovG family.</text>
</comment>
<dbReference type="AlphaFoldDB" id="A0A183TP91"/>
<sequence>LLEYSSLCLLFRFLVILKTYLDKLEASFGKNQELSAKSSRTVVSSVTVHFRLCISIVNVVFIDAPLTIPDVGDNVQGLGWWFSREDNTFKAQENTDYLCGFDKSVSTVKEALRSQSTFHPVLALVHPNSEWDAPKVEFCILVAPFKSRCSLHSPLYALPIQMPTLIVYGLDDKVIPADMTKDLLDVYEPPHTTLVHAGGHLIPTNAEAKIAYRSFLDRFRSKT</sequence>
<proteinExistence type="inferred from homology"/>
<evidence type="ECO:0000256" key="2">
    <source>
        <dbReference type="ARBA" id="ARBA00022801"/>
    </source>
</evidence>
<dbReference type="InterPro" id="IPR050593">
    <property type="entry name" value="LovG"/>
</dbReference>
<name>A0A183TP91_SCHSO</name>
<feature type="domain" description="Serine hydrolase" evidence="3">
    <location>
        <begin position="56"/>
        <end position="209"/>
    </location>
</feature>
<dbReference type="GO" id="GO:0005737">
    <property type="term" value="C:cytoplasm"/>
    <property type="evidence" value="ECO:0007669"/>
    <property type="project" value="TreeGrafter"/>
</dbReference>
<dbReference type="InterPro" id="IPR005645">
    <property type="entry name" value="FSH-like_dom"/>
</dbReference>
<dbReference type="WBParaSite" id="SSLN_0001897301-mRNA-1">
    <property type="protein sequence ID" value="SSLN_0001897301-mRNA-1"/>
    <property type="gene ID" value="SSLN_0001897301"/>
</dbReference>
<protein>
    <submittedName>
        <fullName evidence="4">FSH1 domain-containing protein</fullName>
    </submittedName>
</protein>
<dbReference type="InterPro" id="IPR029058">
    <property type="entry name" value="AB_hydrolase_fold"/>
</dbReference>
<accession>A0A183TP91</accession>
<dbReference type="Gene3D" id="3.40.50.1820">
    <property type="entry name" value="alpha/beta hydrolase"/>
    <property type="match status" value="1"/>
</dbReference>
<dbReference type="GO" id="GO:0005634">
    <property type="term" value="C:nucleus"/>
    <property type="evidence" value="ECO:0007669"/>
    <property type="project" value="TreeGrafter"/>
</dbReference>
<organism evidence="4">
    <name type="scientific">Schistocephalus solidus</name>
    <name type="common">Tapeworm</name>
    <dbReference type="NCBI Taxonomy" id="70667"/>
    <lineage>
        <taxon>Eukaryota</taxon>
        <taxon>Metazoa</taxon>
        <taxon>Spiralia</taxon>
        <taxon>Lophotrochozoa</taxon>
        <taxon>Platyhelminthes</taxon>
        <taxon>Cestoda</taxon>
        <taxon>Eucestoda</taxon>
        <taxon>Diphyllobothriidea</taxon>
        <taxon>Diphyllobothriidae</taxon>
        <taxon>Schistocephalus</taxon>
    </lineage>
</organism>
<keyword evidence="2" id="KW-0378">Hydrolase</keyword>
<evidence type="ECO:0000256" key="1">
    <source>
        <dbReference type="ARBA" id="ARBA00005863"/>
    </source>
</evidence>
<evidence type="ECO:0000313" key="4">
    <source>
        <dbReference type="WBParaSite" id="SSLN_0001897301-mRNA-1"/>
    </source>
</evidence>
<reference evidence="4" key="1">
    <citation type="submission" date="2016-06" db="UniProtKB">
        <authorList>
            <consortium name="WormBaseParasite"/>
        </authorList>
    </citation>
    <scope>IDENTIFICATION</scope>
</reference>